<name>A0A9D2J5C3_9MICO</name>
<keyword evidence="1" id="KW-0805">Transcription regulation</keyword>
<gene>
    <name evidence="6" type="ORF">H9815_17600</name>
</gene>
<evidence type="ECO:0000313" key="6">
    <source>
        <dbReference type="EMBL" id="HIZ37595.1"/>
    </source>
</evidence>
<reference evidence="6" key="2">
    <citation type="submission" date="2021-04" db="EMBL/GenBank/DDBJ databases">
        <authorList>
            <person name="Gilroy R."/>
        </authorList>
    </citation>
    <scope>NUCLEOTIDE SEQUENCE</scope>
    <source>
        <strain evidence="6">ChiGjej4B4-7305</strain>
    </source>
</reference>
<reference evidence="6" key="1">
    <citation type="journal article" date="2021" name="PeerJ">
        <title>Extensive microbial diversity within the chicken gut microbiome revealed by metagenomics and culture.</title>
        <authorList>
            <person name="Gilroy R."/>
            <person name="Ravi A."/>
            <person name="Getino M."/>
            <person name="Pursley I."/>
            <person name="Horton D.L."/>
            <person name="Alikhan N.F."/>
            <person name="Baker D."/>
            <person name="Gharbi K."/>
            <person name="Hall N."/>
            <person name="Watson M."/>
            <person name="Adriaenssens E.M."/>
            <person name="Foster-Nyarko E."/>
            <person name="Jarju S."/>
            <person name="Secka A."/>
            <person name="Antonio M."/>
            <person name="Oren A."/>
            <person name="Chaudhuri R.R."/>
            <person name="La Ragione R."/>
            <person name="Hildebrand F."/>
            <person name="Pallen M.J."/>
        </authorList>
    </citation>
    <scope>NUCLEOTIDE SEQUENCE</scope>
    <source>
        <strain evidence="6">ChiGjej4B4-7305</strain>
    </source>
</reference>
<dbReference type="SUPFAM" id="SSF46785">
    <property type="entry name" value="Winged helix' DNA-binding domain"/>
    <property type="match status" value="1"/>
</dbReference>
<feature type="compositionally biased region" description="Low complexity" evidence="4">
    <location>
        <begin position="1"/>
        <end position="22"/>
    </location>
</feature>
<dbReference type="Gene3D" id="1.10.10.10">
    <property type="entry name" value="Winged helix-like DNA-binding domain superfamily/Winged helix DNA-binding domain"/>
    <property type="match status" value="1"/>
</dbReference>
<dbReference type="AlphaFoldDB" id="A0A9D2J5C3"/>
<evidence type="ECO:0000256" key="4">
    <source>
        <dbReference type="SAM" id="MobiDB-lite"/>
    </source>
</evidence>
<dbReference type="EMBL" id="DXBY01000304">
    <property type="protein sequence ID" value="HIZ37595.1"/>
    <property type="molecule type" value="Genomic_DNA"/>
</dbReference>
<dbReference type="GO" id="GO:0003677">
    <property type="term" value="F:DNA binding"/>
    <property type="evidence" value="ECO:0007669"/>
    <property type="project" value="UniProtKB-KW"/>
</dbReference>
<evidence type="ECO:0000256" key="1">
    <source>
        <dbReference type="ARBA" id="ARBA00023015"/>
    </source>
</evidence>
<dbReference type="PROSITE" id="PS01117">
    <property type="entry name" value="HTH_MARR_1"/>
    <property type="match status" value="1"/>
</dbReference>
<protein>
    <submittedName>
        <fullName evidence="6">MarR family winged helix-turn-helix transcriptional regulator</fullName>
    </submittedName>
</protein>
<evidence type="ECO:0000259" key="5">
    <source>
        <dbReference type="PROSITE" id="PS50995"/>
    </source>
</evidence>
<comment type="caution">
    <text evidence="6">The sequence shown here is derived from an EMBL/GenBank/DDBJ whole genome shotgun (WGS) entry which is preliminary data.</text>
</comment>
<dbReference type="Proteomes" id="UP000824037">
    <property type="component" value="Unassembled WGS sequence"/>
</dbReference>
<dbReference type="GO" id="GO:0003700">
    <property type="term" value="F:DNA-binding transcription factor activity"/>
    <property type="evidence" value="ECO:0007669"/>
    <property type="project" value="InterPro"/>
</dbReference>
<dbReference type="InterPro" id="IPR036390">
    <property type="entry name" value="WH_DNA-bd_sf"/>
</dbReference>
<dbReference type="SMART" id="SM00347">
    <property type="entry name" value="HTH_MARR"/>
    <property type="match status" value="1"/>
</dbReference>
<evidence type="ECO:0000256" key="2">
    <source>
        <dbReference type="ARBA" id="ARBA00023125"/>
    </source>
</evidence>
<keyword evidence="3" id="KW-0804">Transcription</keyword>
<dbReference type="InterPro" id="IPR036388">
    <property type="entry name" value="WH-like_DNA-bd_sf"/>
</dbReference>
<evidence type="ECO:0000313" key="7">
    <source>
        <dbReference type="Proteomes" id="UP000824037"/>
    </source>
</evidence>
<dbReference type="InterPro" id="IPR000835">
    <property type="entry name" value="HTH_MarR-typ"/>
</dbReference>
<feature type="domain" description="HTH marR-type" evidence="5">
    <location>
        <begin position="34"/>
        <end position="164"/>
    </location>
</feature>
<dbReference type="GO" id="GO:0006950">
    <property type="term" value="P:response to stress"/>
    <property type="evidence" value="ECO:0007669"/>
    <property type="project" value="TreeGrafter"/>
</dbReference>
<dbReference type="InterPro" id="IPR039422">
    <property type="entry name" value="MarR/SlyA-like"/>
</dbReference>
<evidence type="ECO:0000256" key="3">
    <source>
        <dbReference type="ARBA" id="ARBA00023163"/>
    </source>
</evidence>
<keyword evidence="2" id="KW-0238">DNA-binding</keyword>
<dbReference type="InterPro" id="IPR023187">
    <property type="entry name" value="Tscrpt_reg_MarR-type_CS"/>
</dbReference>
<dbReference type="PANTHER" id="PTHR33164">
    <property type="entry name" value="TRANSCRIPTIONAL REGULATOR, MARR FAMILY"/>
    <property type="match status" value="1"/>
</dbReference>
<dbReference type="Pfam" id="PF12802">
    <property type="entry name" value="MarR_2"/>
    <property type="match status" value="1"/>
</dbReference>
<sequence length="164" mass="17614">MCAVRADSSPDGGASAAGTPSPVEGPGVGEAPDGWPTGRLLSAAARRVERAWDDYLSRWSLSHASVPVLAVLVGGERSQRAIAAHLDVTEQAISRMVASLERLGYVVRSRHPQDRRRHTVQITPAGQHALAELNVRDAIDSLVGHDLSDTELADLRRLLIRFLG</sequence>
<accession>A0A9D2J5C3</accession>
<organism evidence="6 7">
    <name type="scientific">Candidatus Ruania gallistercoris</name>
    <dbReference type="NCBI Taxonomy" id="2838746"/>
    <lineage>
        <taxon>Bacteria</taxon>
        <taxon>Bacillati</taxon>
        <taxon>Actinomycetota</taxon>
        <taxon>Actinomycetes</taxon>
        <taxon>Micrococcales</taxon>
        <taxon>Ruaniaceae</taxon>
        <taxon>Ruania</taxon>
    </lineage>
</organism>
<proteinExistence type="predicted"/>
<feature type="region of interest" description="Disordered" evidence="4">
    <location>
        <begin position="1"/>
        <end position="36"/>
    </location>
</feature>
<dbReference type="PANTHER" id="PTHR33164:SF43">
    <property type="entry name" value="HTH-TYPE TRANSCRIPTIONAL REPRESSOR YETL"/>
    <property type="match status" value="1"/>
</dbReference>
<dbReference type="PROSITE" id="PS50995">
    <property type="entry name" value="HTH_MARR_2"/>
    <property type="match status" value="1"/>
</dbReference>